<organism evidence="10 11">
    <name type="scientific">Dorea formicigenerans</name>
    <dbReference type="NCBI Taxonomy" id="39486"/>
    <lineage>
        <taxon>Bacteria</taxon>
        <taxon>Bacillati</taxon>
        <taxon>Bacillota</taxon>
        <taxon>Clostridia</taxon>
        <taxon>Lachnospirales</taxon>
        <taxon>Lachnospiraceae</taxon>
        <taxon>Dorea</taxon>
    </lineage>
</organism>
<evidence type="ECO:0000256" key="6">
    <source>
        <dbReference type="ARBA" id="ARBA00034125"/>
    </source>
</evidence>
<dbReference type="PANTHER" id="PTHR34390:SF2">
    <property type="entry name" value="SUCCINATE TRANSPORTER SUBUNIT YJJP-RELATED"/>
    <property type="match status" value="1"/>
</dbReference>
<feature type="transmembrane region" description="Helical" evidence="7">
    <location>
        <begin position="112"/>
        <end position="134"/>
    </location>
</feature>
<evidence type="ECO:0000313" key="11">
    <source>
        <dbReference type="Proteomes" id="UP000266376"/>
    </source>
</evidence>
<keyword evidence="2" id="KW-1003">Cell membrane</keyword>
<evidence type="ECO:0000256" key="7">
    <source>
        <dbReference type="SAM" id="Phobius"/>
    </source>
</evidence>
<keyword evidence="3 7" id="KW-0812">Transmembrane</keyword>
<evidence type="ECO:0000259" key="8">
    <source>
        <dbReference type="Pfam" id="PF06738"/>
    </source>
</evidence>
<evidence type="ECO:0000256" key="2">
    <source>
        <dbReference type="ARBA" id="ARBA00022475"/>
    </source>
</evidence>
<feature type="transmembrane region" description="Helical" evidence="7">
    <location>
        <begin position="224"/>
        <end position="243"/>
    </location>
</feature>
<keyword evidence="4 7" id="KW-1133">Transmembrane helix</keyword>
<protein>
    <submittedName>
        <fullName evidence="10">Threonine/serine exporter family protein</fullName>
    </submittedName>
</protein>
<dbReference type="GO" id="GO:0022857">
    <property type="term" value="F:transmembrane transporter activity"/>
    <property type="evidence" value="ECO:0007669"/>
    <property type="project" value="InterPro"/>
</dbReference>
<dbReference type="Pfam" id="PF06738">
    <property type="entry name" value="ThrE"/>
    <property type="match status" value="1"/>
</dbReference>
<evidence type="ECO:0000313" key="10">
    <source>
        <dbReference type="EMBL" id="RGW54598.1"/>
    </source>
</evidence>
<dbReference type="InterPro" id="IPR050539">
    <property type="entry name" value="ThrE_Dicarb/AminoAcid_Exp"/>
</dbReference>
<accession>A0A395XP66</accession>
<feature type="transmembrane region" description="Helical" evidence="7">
    <location>
        <begin position="371"/>
        <end position="391"/>
    </location>
</feature>
<evidence type="ECO:0000256" key="4">
    <source>
        <dbReference type="ARBA" id="ARBA00022989"/>
    </source>
</evidence>
<evidence type="ECO:0000259" key="9">
    <source>
        <dbReference type="Pfam" id="PF12821"/>
    </source>
</evidence>
<name>A0A395XP66_9FIRM</name>
<dbReference type="InterPro" id="IPR010619">
    <property type="entry name" value="ThrE-like_N"/>
</dbReference>
<evidence type="ECO:0000256" key="5">
    <source>
        <dbReference type="ARBA" id="ARBA00023136"/>
    </source>
</evidence>
<evidence type="ECO:0000256" key="3">
    <source>
        <dbReference type="ARBA" id="ARBA00022692"/>
    </source>
</evidence>
<feature type="transmembrane region" description="Helical" evidence="7">
    <location>
        <begin position="165"/>
        <end position="182"/>
    </location>
</feature>
<dbReference type="GO" id="GO:0015744">
    <property type="term" value="P:succinate transport"/>
    <property type="evidence" value="ECO:0007669"/>
    <property type="project" value="TreeGrafter"/>
</dbReference>
<feature type="domain" description="Threonine/serine exporter-like N-terminal" evidence="8">
    <location>
        <begin position="10"/>
        <end position="247"/>
    </location>
</feature>
<dbReference type="AlphaFoldDB" id="A0A395XP66"/>
<sequence>MDYNRIMQEILNIGEELLKSGAEIFRVEDSLYRMCRSYGFVRSDVYASQINIQMTVETPEGEIITQIRYIEMTSPHYDKLDQLNNLSRYVCANTPKQAEIHERYEKIAKSKVLAFPLMVLAQIVSGTSFAIFFGGGRNDAIVAVFASAAMALTGYWIGKQEKNPMIYNLVLAFVTEMVILLAEKMGIAIHSDRIMIGIVMVLISTLGVINGLRDVVQRNFTSGALEIMNSVLGALGIAFGIALAMKMLHGGGNAGGAVLNSNIFVQAISVSVGSIGLAGIYQIRGKKVIYSGIGAFLTWTVYLIVRQFGGSYLFGMLLASVFVGMYAFVMARINKAPSTIFLTASVFPLMPGANLYYMMYGCVKQNMTLAIEHMILLVETCLMIVFGFLLVDIVSRIVMRILGQEYHIGKIQ</sequence>
<feature type="transmembrane region" description="Helical" evidence="7">
    <location>
        <begin position="194"/>
        <end position="212"/>
    </location>
</feature>
<feature type="transmembrane region" description="Helical" evidence="7">
    <location>
        <begin position="140"/>
        <end position="158"/>
    </location>
</feature>
<dbReference type="InterPro" id="IPR024528">
    <property type="entry name" value="ThrE_2"/>
</dbReference>
<gene>
    <name evidence="10" type="ORF">DWV67_04180</name>
</gene>
<evidence type="ECO:0000256" key="1">
    <source>
        <dbReference type="ARBA" id="ARBA00004651"/>
    </source>
</evidence>
<feature type="transmembrane region" description="Helical" evidence="7">
    <location>
        <begin position="311"/>
        <end position="329"/>
    </location>
</feature>
<comment type="subcellular location">
    <subcellularLocation>
        <location evidence="1">Cell membrane</location>
        <topology evidence="1">Multi-pass membrane protein</topology>
    </subcellularLocation>
</comment>
<keyword evidence="5 7" id="KW-0472">Membrane</keyword>
<dbReference type="Pfam" id="PF12821">
    <property type="entry name" value="ThrE_2"/>
    <property type="match status" value="1"/>
</dbReference>
<feature type="transmembrane region" description="Helical" evidence="7">
    <location>
        <begin position="263"/>
        <end position="281"/>
    </location>
</feature>
<dbReference type="GO" id="GO:0005886">
    <property type="term" value="C:plasma membrane"/>
    <property type="evidence" value="ECO:0007669"/>
    <property type="project" value="UniProtKB-SubCell"/>
</dbReference>
<comment type="similarity">
    <text evidence="6">Belongs to the ThrE exporter (TC 2.A.79) family.</text>
</comment>
<dbReference type="PANTHER" id="PTHR34390">
    <property type="entry name" value="UPF0442 PROTEIN YJJB-RELATED"/>
    <property type="match status" value="1"/>
</dbReference>
<feature type="transmembrane region" description="Helical" evidence="7">
    <location>
        <begin position="341"/>
        <end position="359"/>
    </location>
</feature>
<feature type="transmembrane region" description="Helical" evidence="7">
    <location>
        <begin position="288"/>
        <end position="305"/>
    </location>
</feature>
<feature type="domain" description="Threonine/Serine exporter ThrE" evidence="9">
    <location>
        <begin position="267"/>
        <end position="393"/>
    </location>
</feature>
<comment type="caution">
    <text evidence="10">The sequence shown here is derived from an EMBL/GenBank/DDBJ whole genome shotgun (WGS) entry which is preliminary data.</text>
</comment>
<dbReference type="Proteomes" id="UP000266376">
    <property type="component" value="Unassembled WGS sequence"/>
</dbReference>
<reference evidence="10 11" key="1">
    <citation type="submission" date="2018-08" db="EMBL/GenBank/DDBJ databases">
        <title>A genome reference for cultivated species of the human gut microbiota.</title>
        <authorList>
            <person name="Zou Y."/>
            <person name="Xue W."/>
            <person name="Luo G."/>
        </authorList>
    </citation>
    <scope>NUCLEOTIDE SEQUENCE [LARGE SCALE GENOMIC DNA]</scope>
    <source>
        <strain evidence="10 11">AF12-11</strain>
    </source>
</reference>
<dbReference type="EMBL" id="QSAJ01000007">
    <property type="protein sequence ID" value="RGW54598.1"/>
    <property type="molecule type" value="Genomic_DNA"/>
</dbReference>
<proteinExistence type="inferred from homology"/>